<organism evidence="1 2">
    <name type="scientific">Pandoravirus salinus</name>
    <dbReference type="NCBI Taxonomy" id="1349410"/>
    <lineage>
        <taxon>Viruses</taxon>
        <taxon>Pandoravirus</taxon>
    </lineage>
</organism>
<sequence length="66" mass="7041">MKIYRLVCSRVLVVSKHYSRDGSGRGAFAAAASAVASRLAGSTAHFFFSSVAWPLHPMPGNDMPCV</sequence>
<evidence type="ECO:0000313" key="2">
    <source>
        <dbReference type="Proteomes" id="UP000204584"/>
    </source>
</evidence>
<name>S4VYX1_9VIRU</name>
<evidence type="ECO:0000313" key="1">
    <source>
        <dbReference type="EMBL" id="AGO84681.1"/>
    </source>
</evidence>
<dbReference type="GeneID" id="16606468"/>
<dbReference type="EMBL" id="KC977571">
    <property type="protein sequence ID" value="AGO84681.1"/>
    <property type="molecule type" value="Genomic_DNA"/>
</dbReference>
<accession>S4VYX1</accession>
<dbReference type="KEGG" id="vg:16606468"/>
<protein>
    <submittedName>
        <fullName evidence="1">Uncharacterized protein</fullName>
    </submittedName>
</protein>
<gene>
    <name evidence="1" type="ORF">psal_cds_715</name>
</gene>
<proteinExistence type="predicted"/>
<reference evidence="1 2" key="1">
    <citation type="journal article" date="2013" name="Science">
        <title>Pandoraviruses: amoeba viruses with genomes up to 2.5 Mb reaching that of parasitic eukaryotes.</title>
        <authorList>
            <person name="Philippe N."/>
            <person name="Legendre M."/>
            <person name="Doutre G."/>
            <person name="Coute Y."/>
            <person name="Poirot O."/>
            <person name="Lescot M."/>
            <person name="Arslan D."/>
            <person name="Seltzer V."/>
            <person name="Bertaux L."/>
            <person name="Bruley C."/>
            <person name="Garin J."/>
            <person name="Claverie J.M."/>
            <person name="Abergel C."/>
        </authorList>
    </citation>
    <scope>NUCLEOTIDE SEQUENCE [LARGE SCALE GENOMIC DNA]</scope>
</reference>
<dbReference type="Proteomes" id="UP000204584">
    <property type="component" value="Segment"/>
</dbReference>
<dbReference type="RefSeq" id="YP_008437754.1">
    <property type="nucleotide sequence ID" value="NC_022098.1"/>
</dbReference>
<keyword evidence="2" id="KW-1185">Reference proteome</keyword>